<dbReference type="InterPro" id="IPR023404">
    <property type="entry name" value="rSAM_horseshoe"/>
</dbReference>
<feature type="binding site" evidence="8">
    <location>
        <position position="51"/>
    </location>
    <ligand>
        <name>[4Fe-4S] cluster</name>
        <dbReference type="ChEBI" id="CHEBI:49883"/>
        <label>1</label>
    </ligand>
</feature>
<evidence type="ECO:0000256" key="2">
    <source>
        <dbReference type="ARBA" id="ARBA00022490"/>
    </source>
</evidence>
<dbReference type="InterPro" id="IPR012340">
    <property type="entry name" value="NA-bd_OB-fold"/>
</dbReference>
<dbReference type="GO" id="GO:0035599">
    <property type="term" value="F:aspartic acid methylthiotransferase activity"/>
    <property type="evidence" value="ECO:0007669"/>
    <property type="project" value="TreeGrafter"/>
</dbReference>
<evidence type="ECO:0000256" key="8">
    <source>
        <dbReference type="HAMAP-Rule" id="MF_01865"/>
    </source>
</evidence>
<feature type="binding site" evidence="8">
    <location>
        <position position="15"/>
    </location>
    <ligand>
        <name>[4Fe-4S] cluster</name>
        <dbReference type="ChEBI" id="CHEBI:49883"/>
        <label>1</label>
    </ligand>
</feature>
<gene>
    <name evidence="8" type="primary">rimO</name>
    <name evidence="12" type="ORF">SAMN02910344_01354</name>
</gene>
<dbReference type="SFLD" id="SFLDG01061">
    <property type="entry name" value="methylthiotransferase"/>
    <property type="match status" value="1"/>
</dbReference>
<name>A0A662ZHK2_9GAMM</name>
<feature type="binding site" evidence="8">
    <location>
        <position position="151"/>
    </location>
    <ligand>
        <name>[4Fe-4S] cluster</name>
        <dbReference type="ChEBI" id="CHEBI:49883"/>
        <label>2</label>
        <note>4Fe-4S-S-AdoMet</note>
    </ligand>
</feature>
<dbReference type="SFLD" id="SFLDF00274">
    <property type="entry name" value="ribosomal_protein_S12_methylth"/>
    <property type="match status" value="1"/>
</dbReference>
<dbReference type="PROSITE" id="PS50926">
    <property type="entry name" value="TRAM"/>
    <property type="match status" value="1"/>
</dbReference>
<dbReference type="EC" id="2.8.4.4" evidence="8"/>
<dbReference type="GO" id="GO:0006400">
    <property type="term" value="P:tRNA modification"/>
    <property type="evidence" value="ECO:0007669"/>
    <property type="project" value="InterPro"/>
</dbReference>
<dbReference type="GO" id="GO:0103039">
    <property type="term" value="F:protein methylthiotransferase activity"/>
    <property type="evidence" value="ECO:0007669"/>
    <property type="project" value="UniProtKB-EC"/>
</dbReference>
<dbReference type="InterPro" id="IPR005839">
    <property type="entry name" value="Methylthiotransferase"/>
</dbReference>
<dbReference type="SUPFAM" id="SSF102114">
    <property type="entry name" value="Radical SAM enzymes"/>
    <property type="match status" value="1"/>
</dbReference>
<evidence type="ECO:0000256" key="6">
    <source>
        <dbReference type="ARBA" id="ARBA00023004"/>
    </source>
</evidence>
<dbReference type="PROSITE" id="PS01278">
    <property type="entry name" value="MTTASE_RADICAL"/>
    <property type="match status" value="1"/>
</dbReference>
<dbReference type="OrthoDB" id="9805215at2"/>
<dbReference type="InterPro" id="IPR013848">
    <property type="entry name" value="Methylthiotransferase_N"/>
</dbReference>
<keyword evidence="13" id="KW-1185">Reference proteome</keyword>
<reference evidence="12 13" key="1">
    <citation type="submission" date="2016-10" db="EMBL/GenBank/DDBJ databases">
        <authorList>
            <person name="Varghese N."/>
            <person name="Submissions S."/>
        </authorList>
    </citation>
    <scope>NUCLEOTIDE SEQUENCE [LARGE SCALE GENOMIC DNA]</scope>
    <source>
        <strain evidence="12 13">DSM 1361</strain>
    </source>
</reference>
<keyword evidence="1 8" id="KW-0004">4Fe-4S</keyword>
<dbReference type="PANTHER" id="PTHR43837:SF1">
    <property type="entry name" value="RIBOSOMAL PROTEIN US12 METHYLTHIOTRANSFERASE RIMO"/>
    <property type="match status" value="1"/>
</dbReference>
<dbReference type="Pfam" id="PF18693">
    <property type="entry name" value="TRAM_2"/>
    <property type="match status" value="1"/>
</dbReference>
<keyword evidence="3 8" id="KW-0808">Transferase</keyword>
<sequence length="438" mass="48952">MTSANIRIGFISLGCPKNLVDSENIITLLMESGYEVSDTYEGADAVVINTCGFIESSVTESMEVIGEALQKCDRIVVTGCLGPRRDFILEHYPQVKAVSGPHSPKQVLHDINQLFPEHRACSRFKVPEGGILLTPSHYAYLKISEGCSHRCSFCVIPQIRGDLDSFSPEAVLRQAEAYVKRGVKELLVVAQDTSAYGMDKKYPGFRNYDRGDLYALTREIGKLGVWQRVHYAYPYPHVEKLVEQMAEGLVLPYMDVPLQHVNKRILGLMKRPGSHEKNLETINRWRSICPELTIRSTFIVGFPGETDEEFTELLDFIKEARLNRVGCFTYSNILNAAANELPGQIPEEVKQERYDRFMTLQQQISTELLAAKIGSDADVIVDEVSEQGIVGRTKGDAPDIDGVIFLHQKDDFSPVGVGDIVKARVTASDEYDLEGDII</sequence>
<dbReference type="GO" id="GO:0046872">
    <property type="term" value="F:metal ion binding"/>
    <property type="evidence" value="ECO:0007669"/>
    <property type="project" value="UniProtKB-KW"/>
</dbReference>
<feature type="binding site" evidence="8">
    <location>
        <position position="147"/>
    </location>
    <ligand>
        <name>[4Fe-4S] cluster</name>
        <dbReference type="ChEBI" id="CHEBI:49883"/>
        <label>2</label>
        <note>4Fe-4S-S-AdoMet</note>
    </ligand>
</feature>
<dbReference type="Gene3D" id="3.40.50.12160">
    <property type="entry name" value="Methylthiotransferase, N-terminal domain"/>
    <property type="match status" value="1"/>
</dbReference>
<dbReference type="Proteomes" id="UP000243745">
    <property type="component" value="Unassembled WGS sequence"/>
</dbReference>
<dbReference type="InterPro" id="IPR005840">
    <property type="entry name" value="Ribosomal_uS12_MeSTrfase_RimO"/>
</dbReference>
<dbReference type="NCBIfam" id="TIGR01125">
    <property type="entry name" value="30S ribosomal protein S12 methylthiotransferase RimO"/>
    <property type="match status" value="1"/>
</dbReference>
<evidence type="ECO:0000259" key="10">
    <source>
        <dbReference type="PROSITE" id="PS51449"/>
    </source>
</evidence>
<comment type="cofactor">
    <cofactor evidence="8">
        <name>[4Fe-4S] cluster</name>
        <dbReference type="ChEBI" id="CHEBI:49883"/>
    </cofactor>
    <text evidence="8">Binds 2 [4Fe-4S] clusters. One cluster is coordinated with 3 cysteines and an exchangeable S-adenosyl-L-methionine.</text>
</comment>
<dbReference type="GO" id="GO:0005829">
    <property type="term" value="C:cytosol"/>
    <property type="evidence" value="ECO:0007669"/>
    <property type="project" value="TreeGrafter"/>
</dbReference>
<dbReference type="PANTHER" id="PTHR43837">
    <property type="entry name" value="RIBOSOMAL PROTEIN S12 METHYLTHIOTRANSFERASE RIMO"/>
    <property type="match status" value="1"/>
</dbReference>
<evidence type="ECO:0000313" key="12">
    <source>
        <dbReference type="EMBL" id="SFP42485.1"/>
    </source>
</evidence>
<dbReference type="GO" id="GO:0005840">
    <property type="term" value="C:ribosome"/>
    <property type="evidence" value="ECO:0007669"/>
    <property type="project" value="UniProtKB-KW"/>
</dbReference>
<dbReference type="FunFam" id="3.80.30.20:FF:000001">
    <property type="entry name" value="tRNA-2-methylthio-N(6)-dimethylallyladenosine synthase 2"/>
    <property type="match status" value="1"/>
</dbReference>
<evidence type="ECO:0000259" key="9">
    <source>
        <dbReference type="PROSITE" id="PS50926"/>
    </source>
</evidence>
<keyword evidence="6 8" id="KW-0408">Iron</keyword>
<comment type="subcellular location">
    <subcellularLocation>
        <location evidence="8">Cytoplasm</location>
    </subcellularLocation>
</comment>
<dbReference type="InterPro" id="IPR058240">
    <property type="entry name" value="rSAM_sf"/>
</dbReference>
<accession>A0A662ZHK2</accession>
<dbReference type="SMART" id="SM00729">
    <property type="entry name" value="Elp3"/>
    <property type="match status" value="1"/>
</dbReference>
<evidence type="ECO:0000256" key="7">
    <source>
        <dbReference type="ARBA" id="ARBA00023014"/>
    </source>
</evidence>
<dbReference type="SFLD" id="SFLDS00029">
    <property type="entry name" value="Radical_SAM"/>
    <property type="match status" value="1"/>
</dbReference>
<dbReference type="NCBIfam" id="TIGR00089">
    <property type="entry name" value="MiaB/RimO family radical SAM methylthiotransferase"/>
    <property type="match status" value="1"/>
</dbReference>
<dbReference type="SFLD" id="SFLDG01082">
    <property type="entry name" value="B12-binding_domain_containing"/>
    <property type="match status" value="1"/>
</dbReference>
<dbReference type="PROSITE" id="PS51918">
    <property type="entry name" value="RADICAL_SAM"/>
    <property type="match status" value="1"/>
</dbReference>
<keyword evidence="5 8" id="KW-0479">Metal-binding</keyword>
<dbReference type="PROSITE" id="PS51449">
    <property type="entry name" value="MTTASE_N"/>
    <property type="match status" value="1"/>
</dbReference>
<dbReference type="InterPro" id="IPR038135">
    <property type="entry name" value="Methylthiotransferase_N_sf"/>
</dbReference>
<dbReference type="InterPro" id="IPR007197">
    <property type="entry name" value="rSAM"/>
</dbReference>
<feature type="domain" description="TRAM" evidence="9">
    <location>
        <begin position="370"/>
        <end position="438"/>
    </location>
</feature>
<comment type="function">
    <text evidence="8">Catalyzes the methylthiolation of an aspartic acid residue of ribosomal protein uS12.</text>
</comment>
<dbReference type="Pfam" id="PF00919">
    <property type="entry name" value="UPF0004"/>
    <property type="match status" value="1"/>
</dbReference>
<dbReference type="Gene3D" id="3.80.30.20">
    <property type="entry name" value="tm_1862 like domain"/>
    <property type="match status" value="1"/>
</dbReference>
<evidence type="ECO:0000313" key="13">
    <source>
        <dbReference type="Proteomes" id="UP000243745"/>
    </source>
</evidence>
<proteinExistence type="inferred from homology"/>
<comment type="catalytic activity">
    <reaction evidence="8">
        <text>L-aspartate(89)-[ribosomal protein uS12]-hydrogen + (sulfur carrier)-SH + AH2 + 2 S-adenosyl-L-methionine = 3-methylsulfanyl-L-aspartate(89)-[ribosomal protein uS12]-hydrogen + (sulfur carrier)-H + 5'-deoxyadenosine + L-methionine + A + S-adenosyl-L-homocysteine + 2 H(+)</text>
        <dbReference type="Rhea" id="RHEA:37087"/>
        <dbReference type="Rhea" id="RHEA-COMP:10460"/>
        <dbReference type="Rhea" id="RHEA-COMP:10461"/>
        <dbReference type="Rhea" id="RHEA-COMP:14737"/>
        <dbReference type="Rhea" id="RHEA-COMP:14739"/>
        <dbReference type="ChEBI" id="CHEBI:13193"/>
        <dbReference type="ChEBI" id="CHEBI:15378"/>
        <dbReference type="ChEBI" id="CHEBI:17319"/>
        <dbReference type="ChEBI" id="CHEBI:17499"/>
        <dbReference type="ChEBI" id="CHEBI:29917"/>
        <dbReference type="ChEBI" id="CHEBI:29961"/>
        <dbReference type="ChEBI" id="CHEBI:57844"/>
        <dbReference type="ChEBI" id="CHEBI:57856"/>
        <dbReference type="ChEBI" id="CHEBI:59789"/>
        <dbReference type="ChEBI" id="CHEBI:64428"/>
        <dbReference type="ChEBI" id="CHEBI:73599"/>
        <dbReference type="EC" id="2.8.4.4"/>
    </reaction>
</comment>
<dbReference type="GO" id="GO:0051539">
    <property type="term" value="F:4 iron, 4 sulfur cluster binding"/>
    <property type="evidence" value="ECO:0007669"/>
    <property type="project" value="UniProtKB-UniRule"/>
</dbReference>
<evidence type="ECO:0000256" key="5">
    <source>
        <dbReference type="ARBA" id="ARBA00022723"/>
    </source>
</evidence>
<dbReference type="InterPro" id="IPR020612">
    <property type="entry name" value="Methylthiotransferase_CS"/>
</dbReference>
<keyword evidence="2 8" id="KW-0963">Cytoplasm</keyword>
<feature type="binding site" evidence="8">
    <location>
        <position position="80"/>
    </location>
    <ligand>
        <name>[4Fe-4S] cluster</name>
        <dbReference type="ChEBI" id="CHEBI:49883"/>
        <label>1</label>
    </ligand>
</feature>
<comment type="similarity">
    <text evidence="8">Belongs to the methylthiotransferase family. RimO subfamily.</text>
</comment>
<dbReference type="HAMAP" id="MF_01865">
    <property type="entry name" value="MTTase_RimO"/>
    <property type="match status" value="1"/>
</dbReference>
<dbReference type="Pfam" id="PF04055">
    <property type="entry name" value="Radical_SAM"/>
    <property type="match status" value="1"/>
</dbReference>
<dbReference type="InterPro" id="IPR006638">
    <property type="entry name" value="Elp3/MiaA/NifB-like_rSAM"/>
</dbReference>
<keyword evidence="4 8" id="KW-0949">S-adenosyl-L-methionine</keyword>
<evidence type="ECO:0000259" key="11">
    <source>
        <dbReference type="PROSITE" id="PS51918"/>
    </source>
</evidence>
<dbReference type="InterPro" id="IPR002792">
    <property type="entry name" value="TRAM_dom"/>
</dbReference>
<feature type="domain" description="Radical SAM core" evidence="11">
    <location>
        <begin position="133"/>
        <end position="367"/>
    </location>
</feature>
<keyword evidence="7 8" id="KW-0411">Iron-sulfur</keyword>
<organism evidence="12 13">
    <name type="scientific">Ruminobacter amylophilus</name>
    <dbReference type="NCBI Taxonomy" id="867"/>
    <lineage>
        <taxon>Bacteria</taxon>
        <taxon>Pseudomonadati</taxon>
        <taxon>Pseudomonadota</taxon>
        <taxon>Gammaproteobacteria</taxon>
        <taxon>Aeromonadales</taxon>
        <taxon>Succinivibrionaceae</taxon>
        <taxon>Ruminobacter</taxon>
    </lineage>
</organism>
<keyword evidence="12" id="KW-0687">Ribonucleoprotein</keyword>
<feature type="domain" description="MTTase N-terminal" evidence="10">
    <location>
        <begin position="6"/>
        <end position="116"/>
    </location>
</feature>
<dbReference type="Gene3D" id="2.40.50.140">
    <property type="entry name" value="Nucleic acid-binding proteins"/>
    <property type="match status" value="1"/>
</dbReference>
<evidence type="ECO:0000256" key="1">
    <source>
        <dbReference type="ARBA" id="ARBA00022485"/>
    </source>
</evidence>
<keyword evidence="12" id="KW-0689">Ribosomal protein</keyword>
<dbReference type="EMBL" id="FOXF01000022">
    <property type="protein sequence ID" value="SFP42485.1"/>
    <property type="molecule type" value="Genomic_DNA"/>
</dbReference>
<feature type="binding site" evidence="8">
    <location>
        <position position="154"/>
    </location>
    <ligand>
        <name>[4Fe-4S] cluster</name>
        <dbReference type="ChEBI" id="CHEBI:49883"/>
        <label>2</label>
        <note>4Fe-4S-S-AdoMet</note>
    </ligand>
</feature>
<dbReference type="AlphaFoldDB" id="A0A662ZHK2"/>
<protein>
    <recommendedName>
        <fullName evidence="8">Ribosomal protein uS12 methylthiotransferase RimO</fullName>
        <shortName evidence="8">uS12 MTTase</shortName>
        <shortName evidence="8">uS12 methylthiotransferase</shortName>
        <ecNumber evidence="8">2.8.4.4</ecNumber>
    </recommendedName>
    <alternativeName>
        <fullName evidence="8">Ribosomal protein uS12 (aspartate-C(3))-methylthiotransferase</fullName>
    </alternativeName>
    <alternativeName>
        <fullName evidence="8">Ribosome maturation factor RimO</fullName>
    </alternativeName>
</protein>
<evidence type="ECO:0000256" key="4">
    <source>
        <dbReference type="ARBA" id="ARBA00022691"/>
    </source>
</evidence>
<dbReference type="CDD" id="cd01335">
    <property type="entry name" value="Radical_SAM"/>
    <property type="match status" value="1"/>
</dbReference>
<evidence type="ECO:0000256" key="3">
    <source>
        <dbReference type="ARBA" id="ARBA00022679"/>
    </source>
</evidence>